<dbReference type="EMBL" id="JAAGMN010002841">
    <property type="protein sequence ID" value="NEE10223.1"/>
    <property type="molecule type" value="Genomic_DNA"/>
</dbReference>
<name>A0A6G3WXS9_9ACTN</name>
<dbReference type="AlphaFoldDB" id="A0A6G3WXS9"/>
<comment type="caution">
    <text evidence="1">The sequence shown here is derived from an EMBL/GenBank/DDBJ whole genome shotgun (WGS) entry which is preliminary data.</text>
</comment>
<proteinExistence type="predicted"/>
<gene>
    <name evidence="1" type="ORF">G3M58_27710</name>
</gene>
<protein>
    <submittedName>
        <fullName evidence="1">Phosphotriesterase</fullName>
    </submittedName>
</protein>
<evidence type="ECO:0000313" key="1">
    <source>
        <dbReference type="EMBL" id="NEE10223.1"/>
    </source>
</evidence>
<feature type="non-terminal residue" evidence="1">
    <location>
        <position position="39"/>
    </location>
</feature>
<sequence length="39" mass="4186">MNHPPPHTLRTVAGELRAASVRGPALAHEHLVLDLDHVG</sequence>
<organism evidence="1">
    <name type="scientific">Streptomyces sp. SID7499</name>
    <dbReference type="NCBI Taxonomy" id="2706086"/>
    <lineage>
        <taxon>Bacteria</taxon>
        <taxon>Bacillati</taxon>
        <taxon>Actinomycetota</taxon>
        <taxon>Actinomycetes</taxon>
        <taxon>Kitasatosporales</taxon>
        <taxon>Streptomycetaceae</taxon>
        <taxon>Streptomyces</taxon>
    </lineage>
</organism>
<reference evidence="1" key="1">
    <citation type="submission" date="2020-01" db="EMBL/GenBank/DDBJ databases">
        <title>Insect and environment-associated Actinomycetes.</title>
        <authorList>
            <person name="Currrie C."/>
            <person name="Chevrette M."/>
            <person name="Carlson C."/>
            <person name="Stubbendieck R."/>
            <person name="Wendt-Pienkowski E."/>
        </authorList>
    </citation>
    <scope>NUCLEOTIDE SEQUENCE</scope>
    <source>
        <strain evidence="1">SID7499</strain>
    </source>
</reference>
<accession>A0A6G3WXS9</accession>